<dbReference type="Proteomes" id="UP000612362">
    <property type="component" value="Unassembled WGS sequence"/>
</dbReference>
<dbReference type="PRINTS" id="PR00455">
    <property type="entry name" value="HTHTETR"/>
</dbReference>
<evidence type="ECO:0000256" key="1">
    <source>
        <dbReference type="ARBA" id="ARBA00023015"/>
    </source>
</evidence>
<evidence type="ECO:0000313" key="8">
    <source>
        <dbReference type="Proteomes" id="UP000612362"/>
    </source>
</evidence>
<dbReference type="Gene3D" id="1.10.357.10">
    <property type="entry name" value="Tetracycline Repressor, domain 2"/>
    <property type="match status" value="1"/>
</dbReference>
<gene>
    <name evidence="7" type="ORF">KSX_07750</name>
</gene>
<feature type="DNA-binding region" description="H-T-H motif" evidence="4">
    <location>
        <begin position="31"/>
        <end position="50"/>
    </location>
</feature>
<evidence type="ECO:0000256" key="4">
    <source>
        <dbReference type="PROSITE-ProRule" id="PRU00335"/>
    </source>
</evidence>
<keyword evidence="2 4" id="KW-0238">DNA-binding</keyword>
<dbReference type="GO" id="GO:0000976">
    <property type="term" value="F:transcription cis-regulatory region binding"/>
    <property type="evidence" value="ECO:0007669"/>
    <property type="project" value="TreeGrafter"/>
</dbReference>
<reference evidence="7" key="1">
    <citation type="submission" date="2020-10" db="EMBL/GenBank/DDBJ databases">
        <title>Taxonomic study of unclassified bacteria belonging to the class Ktedonobacteria.</title>
        <authorList>
            <person name="Yabe S."/>
            <person name="Wang C.M."/>
            <person name="Zheng Y."/>
            <person name="Sakai Y."/>
            <person name="Cavaletti L."/>
            <person name="Monciardini P."/>
            <person name="Donadio S."/>
        </authorList>
    </citation>
    <scope>NUCLEOTIDE SEQUENCE</scope>
    <source>
        <strain evidence="7">SOSP1-1</strain>
    </source>
</reference>
<dbReference type="PANTHER" id="PTHR30055">
    <property type="entry name" value="HTH-TYPE TRANSCRIPTIONAL REGULATOR RUTR"/>
    <property type="match status" value="1"/>
</dbReference>
<evidence type="ECO:0000259" key="6">
    <source>
        <dbReference type="PROSITE" id="PS50977"/>
    </source>
</evidence>
<dbReference type="GO" id="GO:0003700">
    <property type="term" value="F:DNA-binding transcription factor activity"/>
    <property type="evidence" value="ECO:0007669"/>
    <property type="project" value="TreeGrafter"/>
</dbReference>
<dbReference type="AlphaFoldDB" id="A0A8J3MND7"/>
<evidence type="ECO:0000256" key="2">
    <source>
        <dbReference type="ARBA" id="ARBA00023125"/>
    </source>
</evidence>
<dbReference type="SUPFAM" id="SSF46689">
    <property type="entry name" value="Homeodomain-like"/>
    <property type="match status" value="1"/>
</dbReference>
<dbReference type="PANTHER" id="PTHR30055:SF234">
    <property type="entry name" value="HTH-TYPE TRANSCRIPTIONAL REGULATOR BETI"/>
    <property type="match status" value="1"/>
</dbReference>
<keyword evidence="3" id="KW-0804">Transcription</keyword>
<dbReference type="PROSITE" id="PS50977">
    <property type="entry name" value="HTH_TETR_2"/>
    <property type="match status" value="1"/>
</dbReference>
<feature type="domain" description="HTH tetR-type" evidence="6">
    <location>
        <begin position="8"/>
        <end position="68"/>
    </location>
</feature>
<comment type="caution">
    <text evidence="7">The sequence shown here is derived from an EMBL/GenBank/DDBJ whole genome shotgun (WGS) entry which is preliminary data.</text>
</comment>
<dbReference type="InterPro" id="IPR001852">
    <property type="entry name" value="PdxS/SNZ"/>
</dbReference>
<evidence type="ECO:0000313" key="7">
    <source>
        <dbReference type="EMBL" id="GHO42612.1"/>
    </source>
</evidence>
<dbReference type="PROSITE" id="PS51129">
    <property type="entry name" value="PDXS_SNZ_2"/>
    <property type="match status" value="1"/>
</dbReference>
<proteinExistence type="inferred from homology"/>
<accession>A0A8J3MND7</accession>
<evidence type="ECO:0000256" key="5">
    <source>
        <dbReference type="PROSITE-ProRule" id="PRU00481"/>
    </source>
</evidence>
<comment type="similarity">
    <text evidence="5">Belongs to the PdxS/SNZ family.</text>
</comment>
<dbReference type="GO" id="GO:0042823">
    <property type="term" value="P:pyridoxal phosphate biosynthetic process"/>
    <property type="evidence" value="ECO:0007669"/>
    <property type="project" value="InterPro"/>
</dbReference>
<keyword evidence="8" id="KW-1185">Reference proteome</keyword>
<keyword evidence="1" id="KW-0805">Transcription regulation</keyword>
<dbReference type="RefSeq" id="WP_220192135.1">
    <property type="nucleotide sequence ID" value="NZ_BNJF01000001.1"/>
</dbReference>
<dbReference type="InterPro" id="IPR009057">
    <property type="entry name" value="Homeodomain-like_sf"/>
</dbReference>
<protein>
    <recommendedName>
        <fullName evidence="6">HTH tetR-type domain-containing protein</fullName>
    </recommendedName>
</protein>
<dbReference type="InterPro" id="IPR050109">
    <property type="entry name" value="HTH-type_TetR-like_transc_reg"/>
</dbReference>
<organism evidence="7 8">
    <name type="scientific">Ktedonospora formicarum</name>
    <dbReference type="NCBI Taxonomy" id="2778364"/>
    <lineage>
        <taxon>Bacteria</taxon>
        <taxon>Bacillati</taxon>
        <taxon>Chloroflexota</taxon>
        <taxon>Ktedonobacteria</taxon>
        <taxon>Ktedonobacterales</taxon>
        <taxon>Ktedonobacteraceae</taxon>
        <taxon>Ktedonospora</taxon>
    </lineage>
</organism>
<sequence length="204" mass="23126">MGRINIRSIRRQQIVHAAEELAAQRGWAETTIADICKKADISVGGLTHHFKDKDDIMFAVLEDVIHRLHDRLVASVSKEEAQQNPGAFLHAFCQSIESDRSLYRLILHFASSSIHRPDIKQRLKAFFASLHQRDEAQCQEQEKRKDKPYIRSQAMADLLQCVGLGLILGYAFLDLQTPAEQMEVEAAKLLLPYIQYQSASSPQS</sequence>
<evidence type="ECO:0000256" key="3">
    <source>
        <dbReference type="ARBA" id="ARBA00023163"/>
    </source>
</evidence>
<dbReference type="EMBL" id="BNJF01000001">
    <property type="protein sequence ID" value="GHO42612.1"/>
    <property type="molecule type" value="Genomic_DNA"/>
</dbReference>
<dbReference type="Pfam" id="PF00440">
    <property type="entry name" value="TetR_N"/>
    <property type="match status" value="1"/>
</dbReference>
<dbReference type="InterPro" id="IPR001647">
    <property type="entry name" value="HTH_TetR"/>
</dbReference>
<name>A0A8J3MND7_9CHLR</name>